<dbReference type="Pfam" id="PF14534">
    <property type="entry name" value="DUF4440"/>
    <property type="match status" value="1"/>
</dbReference>
<evidence type="ECO:0000259" key="1">
    <source>
        <dbReference type="Pfam" id="PF14534"/>
    </source>
</evidence>
<organism evidence="2 3">
    <name type="scientific">Dactylosporangium siamense</name>
    <dbReference type="NCBI Taxonomy" id="685454"/>
    <lineage>
        <taxon>Bacteria</taxon>
        <taxon>Bacillati</taxon>
        <taxon>Actinomycetota</taxon>
        <taxon>Actinomycetes</taxon>
        <taxon>Micromonosporales</taxon>
        <taxon>Micromonosporaceae</taxon>
        <taxon>Dactylosporangium</taxon>
    </lineage>
</organism>
<dbReference type="AlphaFoldDB" id="A0A919UDX6"/>
<keyword evidence="3" id="KW-1185">Reference proteome</keyword>
<dbReference type="EMBL" id="BONQ01000104">
    <property type="protein sequence ID" value="GIG48416.1"/>
    <property type="molecule type" value="Genomic_DNA"/>
</dbReference>
<sequence>MSVETELRQLEEEMWRANREGDGSFYDQVVRDDALVVSKYGVAGKAEIVPTITKNENPFLKTTLADLKVLRISDDSALVTYKATVTALISGAERTFQVLATSVYGRTGDGWRSVFHQQTEV</sequence>
<dbReference type="InterPro" id="IPR027843">
    <property type="entry name" value="DUF4440"/>
</dbReference>
<evidence type="ECO:0000313" key="3">
    <source>
        <dbReference type="Proteomes" id="UP000660611"/>
    </source>
</evidence>
<evidence type="ECO:0000313" key="2">
    <source>
        <dbReference type="EMBL" id="GIG48416.1"/>
    </source>
</evidence>
<comment type="caution">
    <text evidence="2">The sequence shown here is derived from an EMBL/GenBank/DDBJ whole genome shotgun (WGS) entry which is preliminary data.</text>
</comment>
<accession>A0A919UDX6</accession>
<feature type="domain" description="DUF4440" evidence="1">
    <location>
        <begin position="7"/>
        <end position="112"/>
    </location>
</feature>
<gene>
    <name evidence="2" type="ORF">Dsi01nite_064570</name>
</gene>
<dbReference type="RefSeq" id="WP_203850127.1">
    <property type="nucleotide sequence ID" value="NZ_BAAAVW010000003.1"/>
</dbReference>
<dbReference type="InterPro" id="IPR032710">
    <property type="entry name" value="NTF2-like_dom_sf"/>
</dbReference>
<protein>
    <recommendedName>
        <fullName evidence="1">DUF4440 domain-containing protein</fullName>
    </recommendedName>
</protein>
<dbReference type="Proteomes" id="UP000660611">
    <property type="component" value="Unassembled WGS sequence"/>
</dbReference>
<reference evidence="2" key="1">
    <citation type="submission" date="2021-01" db="EMBL/GenBank/DDBJ databases">
        <title>Whole genome shotgun sequence of Dactylosporangium siamense NBRC 106093.</title>
        <authorList>
            <person name="Komaki H."/>
            <person name="Tamura T."/>
        </authorList>
    </citation>
    <scope>NUCLEOTIDE SEQUENCE</scope>
    <source>
        <strain evidence="2">NBRC 106093</strain>
    </source>
</reference>
<dbReference type="SUPFAM" id="SSF54427">
    <property type="entry name" value="NTF2-like"/>
    <property type="match status" value="1"/>
</dbReference>
<proteinExistence type="predicted"/>
<dbReference type="Gene3D" id="3.10.450.50">
    <property type="match status" value="1"/>
</dbReference>
<name>A0A919UDX6_9ACTN</name>